<organism evidence="1 2">
    <name type="scientific">Eiseniibacteriota bacterium</name>
    <dbReference type="NCBI Taxonomy" id="2212470"/>
    <lineage>
        <taxon>Bacteria</taxon>
        <taxon>Candidatus Eiseniibacteriota</taxon>
    </lineage>
</organism>
<protein>
    <submittedName>
        <fullName evidence="1">Uncharacterized protein</fullName>
    </submittedName>
</protein>
<accession>A0A956NJ31</accession>
<evidence type="ECO:0000313" key="2">
    <source>
        <dbReference type="Proteomes" id="UP000739538"/>
    </source>
</evidence>
<reference evidence="1" key="1">
    <citation type="submission" date="2020-04" db="EMBL/GenBank/DDBJ databases">
        <authorList>
            <person name="Zhang T."/>
        </authorList>
    </citation>
    <scope>NUCLEOTIDE SEQUENCE</scope>
    <source>
        <strain evidence="1">HKST-UBA02</strain>
    </source>
</reference>
<gene>
    <name evidence="1" type="ORF">KDA27_27195</name>
</gene>
<dbReference type="EMBL" id="JAGQHS010000371">
    <property type="protein sequence ID" value="MCA9759511.1"/>
    <property type="molecule type" value="Genomic_DNA"/>
</dbReference>
<dbReference type="AlphaFoldDB" id="A0A956NJ31"/>
<proteinExistence type="predicted"/>
<sequence>MADTRIAPRCAKLLTTTLQISNSPRQVRFHFESEDTRNEWNFEPNPDDLLVLDSSSRLRAADDESGDQIPPLPVIRRDPYLTLVGNPGDDQVVFESSKKRFGEYA</sequence>
<comment type="caution">
    <text evidence="1">The sequence shown here is derived from an EMBL/GenBank/DDBJ whole genome shotgun (WGS) entry which is preliminary data.</text>
</comment>
<name>A0A956NJ31_UNCEI</name>
<evidence type="ECO:0000313" key="1">
    <source>
        <dbReference type="EMBL" id="MCA9759511.1"/>
    </source>
</evidence>
<reference evidence="1" key="2">
    <citation type="journal article" date="2021" name="Microbiome">
        <title>Successional dynamics and alternative stable states in a saline activated sludge microbial community over 9 years.</title>
        <authorList>
            <person name="Wang Y."/>
            <person name="Ye J."/>
            <person name="Ju F."/>
            <person name="Liu L."/>
            <person name="Boyd J.A."/>
            <person name="Deng Y."/>
            <person name="Parks D.H."/>
            <person name="Jiang X."/>
            <person name="Yin X."/>
            <person name="Woodcroft B.J."/>
            <person name="Tyson G.W."/>
            <person name="Hugenholtz P."/>
            <person name="Polz M.F."/>
            <person name="Zhang T."/>
        </authorList>
    </citation>
    <scope>NUCLEOTIDE SEQUENCE</scope>
    <source>
        <strain evidence="1">HKST-UBA02</strain>
    </source>
</reference>
<dbReference type="Proteomes" id="UP000739538">
    <property type="component" value="Unassembled WGS sequence"/>
</dbReference>